<dbReference type="AlphaFoldDB" id="A0AAD9F0J5"/>
<reference evidence="1" key="1">
    <citation type="submission" date="2023-04" db="EMBL/GenBank/DDBJ databases">
        <title>Chromosome-level genome of Chaenocephalus aceratus.</title>
        <authorList>
            <person name="Park H."/>
        </authorList>
    </citation>
    <scope>NUCLEOTIDE SEQUENCE</scope>
    <source>
        <strain evidence="1">DE</strain>
        <tissue evidence="1">Muscle</tissue>
    </source>
</reference>
<feature type="non-terminal residue" evidence="1">
    <location>
        <position position="1"/>
    </location>
</feature>
<sequence>QYLRESSPSSSSHYLPVSNHFHAACSLAHCIMGNPPSHAPPPTFTSIGADTWQTLRRFHVWENTDMQLPPAVRPVVPFLRISQIWLLHKQRRSLHWRSTLCRPSDNAMQRHFHSQSPE</sequence>
<protein>
    <submittedName>
        <fullName evidence="1">Glycoprotein UL1</fullName>
    </submittedName>
</protein>
<keyword evidence="2" id="KW-1185">Reference proteome</keyword>
<organism evidence="1 2">
    <name type="scientific">Dissostichus eleginoides</name>
    <name type="common">Patagonian toothfish</name>
    <name type="synonym">Dissostichus amissus</name>
    <dbReference type="NCBI Taxonomy" id="100907"/>
    <lineage>
        <taxon>Eukaryota</taxon>
        <taxon>Metazoa</taxon>
        <taxon>Chordata</taxon>
        <taxon>Craniata</taxon>
        <taxon>Vertebrata</taxon>
        <taxon>Euteleostomi</taxon>
        <taxon>Actinopterygii</taxon>
        <taxon>Neopterygii</taxon>
        <taxon>Teleostei</taxon>
        <taxon>Neoteleostei</taxon>
        <taxon>Acanthomorphata</taxon>
        <taxon>Eupercaria</taxon>
        <taxon>Perciformes</taxon>
        <taxon>Notothenioidei</taxon>
        <taxon>Nototheniidae</taxon>
        <taxon>Dissostichus</taxon>
    </lineage>
</organism>
<accession>A0AAD9F0J5</accession>
<comment type="caution">
    <text evidence="1">The sequence shown here is derived from an EMBL/GenBank/DDBJ whole genome shotgun (WGS) entry which is preliminary data.</text>
</comment>
<evidence type="ECO:0000313" key="2">
    <source>
        <dbReference type="Proteomes" id="UP001228049"/>
    </source>
</evidence>
<evidence type="ECO:0000313" key="1">
    <source>
        <dbReference type="EMBL" id="KAK1881120.1"/>
    </source>
</evidence>
<dbReference type="Proteomes" id="UP001228049">
    <property type="component" value="Unassembled WGS sequence"/>
</dbReference>
<proteinExistence type="predicted"/>
<gene>
    <name evidence="1" type="ORF">KUDE01_024288</name>
</gene>
<feature type="non-terminal residue" evidence="1">
    <location>
        <position position="118"/>
    </location>
</feature>
<dbReference type="EMBL" id="JASDAP010000024">
    <property type="protein sequence ID" value="KAK1881120.1"/>
    <property type="molecule type" value="Genomic_DNA"/>
</dbReference>
<name>A0AAD9F0J5_DISEL</name>